<feature type="transmembrane region" description="Helical" evidence="1">
    <location>
        <begin position="492"/>
        <end position="511"/>
    </location>
</feature>
<sequence length="548" mass="56646">MRGFMVMAGVGLRGSRRQILCWVLGLAAVFAGTVWSLDSLYSTPEELASYRAATESGTALFAVNGRPYGLDDLGGVIAYEFGFMSALAFPLMGIHLVTRMTRREEESGRAELLRAGSVGRVAGVAAAVVLTGSALMVVSVSMVVALLVAGLELPGALLYSAALLSLGCCFAAIAAMAAQVVASARNVLGICLAVLIAAFLLRGIGDVRGNGLVWLSPIGWAEQTRPFGAARWWPVLLALGFAAVLFGAACWIAGRRDHGAGVLAARRGPTSAAPILLRPLGFALRRHRGGIVAWSVIGALVAISFGALADAIRTVMADNAALQDVFGGGSADPDAYLSFVVVLLALIVAGFAVQGVGRIAEDEPGGRLEPVLAGPVSRSRWLSADVLTVACGTVVVAAVSGFALGVSDALAVGDSSAVLRLTLATLSYLPSVFVLLGLAVALYSIRPAALSASWAAFIGVALIATLADTLRLPQWTRNLSPLEWVGRTPSEPVSPLALITSATLAAILIALGRNGFNARDIPTRSGPGLLRTLRTVRLSRPAPTHIPS</sequence>
<feature type="transmembrane region" description="Helical" evidence="1">
    <location>
        <begin position="232"/>
        <end position="253"/>
    </location>
</feature>
<dbReference type="STRING" id="1379680.GCA_001612615_03697"/>
<evidence type="ECO:0000313" key="3">
    <source>
        <dbReference type="Proteomes" id="UP000219565"/>
    </source>
</evidence>
<protein>
    <submittedName>
        <fullName evidence="2">ABC-2 type transport system permease protein</fullName>
    </submittedName>
</protein>
<keyword evidence="1" id="KW-0812">Transmembrane</keyword>
<dbReference type="AlphaFoldDB" id="A0A285LR91"/>
<feature type="transmembrane region" description="Helical" evidence="1">
    <location>
        <begin position="157"/>
        <end position="175"/>
    </location>
</feature>
<feature type="transmembrane region" description="Helical" evidence="1">
    <location>
        <begin position="452"/>
        <end position="472"/>
    </location>
</feature>
<dbReference type="OrthoDB" id="2014935at2"/>
<gene>
    <name evidence="2" type="ORF">SAMN04244553_4375</name>
</gene>
<evidence type="ECO:0000313" key="2">
    <source>
        <dbReference type="EMBL" id="SNY87429.1"/>
    </source>
</evidence>
<feature type="transmembrane region" description="Helical" evidence="1">
    <location>
        <begin position="187"/>
        <end position="205"/>
    </location>
</feature>
<keyword evidence="1" id="KW-1133">Transmembrane helix</keyword>
<feature type="transmembrane region" description="Helical" evidence="1">
    <location>
        <begin position="76"/>
        <end position="97"/>
    </location>
</feature>
<reference evidence="2 3" key="1">
    <citation type="submission" date="2017-09" db="EMBL/GenBank/DDBJ databases">
        <authorList>
            <person name="Ehlers B."/>
            <person name="Leendertz F.H."/>
        </authorList>
    </citation>
    <scope>NUCLEOTIDE SEQUENCE [LARGE SCALE GENOMIC DNA]</scope>
    <source>
        <strain evidence="2 3">DSM 45537</strain>
    </source>
</reference>
<name>A0A285LR91_9NOCA</name>
<feature type="transmembrane region" description="Helical" evidence="1">
    <location>
        <begin position="291"/>
        <end position="316"/>
    </location>
</feature>
<dbReference type="EMBL" id="OBEG01000004">
    <property type="protein sequence ID" value="SNY87429.1"/>
    <property type="molecule type" value="Genomic_DNA"/>
</dbReference>
<keyword evidence="1" id="KW-0472">Membrane</keyword>
<dbReference type="RefSeq" id="WP_097246400.1">
    <property type="nucleotide sequence ID" value="NZ_OBEG01000004.1"/>
</dbReference>
<feature type="transmembrane region" description="Helical" evidence="1">
    <location>
        <begin position="426"/>
        <end position="445"/>
    </location>
</feature>
<evidence type="ECO:0000256" key="1">
    <source>
        <dbReference type="SAM" id="Phobius"/>
    </source>
</evidence>
<feature type="transmembrane region" description="Helical" evidence="1">
    <location>
        <begin position="381"/>
        <end position="406"/>
    </location>
</feature>
<accession>A0A285LR91</accession>
<dbReference type="Proteomes" id="UP000219565">
    <property type="component" value="Unassembled WGS sequence"/>
</dbReference>
<proteinExistence type="predicted"/>
<organism evidence="2 3">
    <name type="scientific">Nocardia amikacinitolerans</name>
    <dbReference type="NCBI Taxonomy" id="756689"/>
    <lineage>
        <taxon>Bacteria</taxon>
        <taxon>Bacillati</taxon>
        <taxon>Actinomycetota</taxon>
        <taxon>Actinomycetes</taxon>
        <taxon>Mycobacteriales</taxon>
        <taxon>Nocardiaceae</taxon>
        <taxon>Nocardia</taxon>
    </lineage>
</organism>
<keyword evidence="3" id="KW-1185">Reference proteome</keyword>
<feature type="transmembrane region" description="Helical" evidence="1">
    <location>
        <begin position="336"/>
        <end position="360"/>
    </location>
</feature>
<feature type="transmembrane region" description="Helical" evidence="1">
    <location>
        <begin position="118"/>
        <end position="151"/>
    </location>
</feature>